<protein>
    <submittedName>
        <fullName evidence="2">Uncharacterized protein</fullName>
    </submittedName>
</protein>
<sequence length="412" mass="40535">MKISYSIMLLVAVAASQINAAATPNAASKCIAGSSGKGQGNGYKNYCCKDQSDCLDDCVKGVCVGPAKPTKTASTTAPTTVPTPGTCTPGSSGLGKGDGYKDACCKDQSDCLDDCVKGACVGPVNTKTTSTTAPTTVPTPGTCTPGSSGLGKGDGYKDACCKSQADCIDDCVKGACVGPVNTKTTSTTAPTTVPTPGTCTPGSSGLGKGDGYRDACCKSQADCIDDCVKGACVGPVNTKTTSTTAPTTVPTPGTCTPGSSGLGKGDGYKDACCKSQADCIDDCVKGACVGPVNTKTTSTTAPTTVPTPGTCTPGSSGLGKGDGYKDACCKDQSDCLDDCVKGACVGPVNTKTATKTTVSTIKTSSATPSTPTPEACVAGFFGKGNGQGGDNACCKDQSDCKESCISGKCGVA</sequence>
<evidence type="ECO:0000313" key="2">
    <source>
        <dbReference type="EMBL" id="GAA5797955.1"/>
    </source>
</evidence>
<gene>
    <name evidence="2" type="ORF">HPULCUR_003353</name>
</gene>
<reference evidence="2 3" key="1">
    <citation type="submission" date="2024-04" db="EMBL/GenBank/DDBJ databases">
        <title>genome sequences of Mucor flavus KT1a and Helicostylum pulchrum KT1b strains isolation_sourced from the surface of a dry-aged beef.</title>
        <authorList>
            <person name="Toyotome T."/>
            <person name="Hosono M."/>
            <person name="Torimaru M."/>
            <person name="Fukuda K."/>
            <person name="Mikami N."/>
        </authorList>
    </citation>
    <scope>NUCLEOTIDE SEQUENCE [LARGE SCALE GENOMIC DNA]</scope>
    <source>
        <strain evidence="2 3">KT1b</strain>
    </source>
</reference>
<proteinExistence type="predicted"/>
<name>A0ABP9XT56_9FUNG</name>
<keyword evidence="1" id="KW-0732">Signal</keyword>
<dbReference type="Proteomes" id="UP001476247">
    <property type="component" value="Unassembled WGS sequence"/>
</dbReference>
<dbReference type="EMBL" id="BAABUJ010000009">
    <property type="protein sequence ID" value="GAA5797955.1"/>
    <property type="molecule type" value="Genomic_DNA"/>
</dbReference>
<feature type="chain" id="PRO_5045082924" evidence="1">
    <location>
        <begin position="21"/>
        <end position="412"/>
    </location>
</feature>
<comment type="caution">
    <text evidence="2">The sequence shown here is derived from an EMBL/GenBank/DDBJ whole genome shotgun (WGS) entry which is preliminary data.</text>
</comment>
<feature type="signal peptide" evidence="1">
    <location>
        <begin position="1"/>
        <end position="20"/>
    </location>
</feature>
<keyword evidence="3" id="KW-1185">Reference proteome</keyword>
<evidence type="ECO:0000256" key="1">
    <source>
        <dbReference type="SAM" id="SignalP"/>
    </source>
</evidence>
<evidence type="ECO:0000313" key="3">
    <source>
        <dbReference type="Proteomes" id="UP001476247"/>
    </source>
</evidence>
<accession>A0ABP9XT56</accession>
<organism evidence="2 3">
    <name type="scientific">Helicostylum pulchrum</name>
    <dbReference type="NCBI Taxonomy" id="562976"/>
    <lineage>
        <taxon>Eukaryota</taxon>
        <taxon>Fungi</taxon>
        <taxon>Fungi incertae sedis</taxon>
        <taxon>Mucoromycota</taxon>
        <taxon>Mucoromycotina</taxon>
        <taxon>Mucoromycetes</taxon>
        <taxon>Mucorales</taxon>
        <taxon>Mucorineae</taxon>
        <taxon>Mucoraceae</taxon>
        <taxon>Helicostylum</taxon>
    </lineage>
</organism>